<evidence type="ECO:0000313" key="2">
    <source>
        <dbReference type="EMBL" id="KOG34596.1"/>
    </source>
</evidence>
<evidence type="ECO:0000313" key="3">
    <source>
        <dbReference type="Proteomes" id="UP000037251"/>
    </source>
</evidence>
<keyword evidence="3" id="KW-1185">Reference proteome</keyword>
<sequence length="417" mass="45901">MHFRTLEEKLRERHPELGDRIQLGDIEGRDYLKVDLTGHQSVVLFLCRFGHADVWAIEDPDLDSPPSVWPLTTPADALVDAVHAVASAHLAGVPLPSPWRWHESEPSEVTELADLLVARDVRVLRVAAGNRYFPYGTRHAPKLDTVGGGWSKAVLEAELPDAYVRVALKPSLGWTVDAHSPLWDGWSRIDLGWCLRGRSSPVPGMPNTRVSLTEIAELLCRGRRTWDIESAWKPPRPSSPPAPTSAPTPQDALFPDALEDECVPGWFAGFRELWATAEGPEKRGGIGTLSASEVVEAVLEQLSDLGFADLREGVDPDEPIQSDFFHIAWHSGRKSLSTSAVHKMNSLAAASGEDAPKRLIVITGTGLTRPAADVANQAKAFAFYLDRETGELSAQHSRTHEALLPVRQPVRRELEPW</sequence>
<protein>
    <submittedName>
        <fullName evidence="2">Uncharacterized protein</fullName>
    </submittedName>
</protein>
<dbReference type="Proteomes" id="UP000037251">
    <property type="component" value="Unassembled WGS sequence"/>
</dbReference>
<evidence type="ECO:0000256" key="1">
    <source>
        <dbReference type="SAM" id="MobiDB-lite"/>
    </source>
</evidence>
<dbReference type="EMBL" id="LGUS01000163">
    <property type="protein sequence ID" value="KOG34596.1"/>
    <property type="molecule type" value="Genomic_DNA"/>
</dbReference>
<gene>
    <name evidence="2" type="ORF">ADK37_18375</name>
</gene>
<accession>A0A0L8L931</accession>
<dbReference type="OrthoDB" id="4145748at2"/>
<dbReference type="STRING" id="67356.AQJ84_06825"/>
<reference evidence="3" key="1">
    <citation type="submission" date="2015-07" db="EMBL/GenBank/DDBJ databases">
        <authorList>
            <person name="Ju K.-S."/>
            <person name="Doroghazi J.R."/>
            <person name="Metcalf W.W."/>
        </authorList>
    </citation>
    <scope>NUCLEOTIDE SEQUENCE [LARGE SCALE GENOMIC DNA]</scope>
    <source>
        <strain evidence="3">NRRL 2290</strain>
    </source>
</reference>
<dbReference type="AlphaFoldDB" id="A0A0L8L931"/>
<feature type="compositionally biased region" description="Pro residues" evidence="1">
    <location>
        <begin position="234"/>
        <end position="246"/>
    </location>
</feature>
<organism evidence="2 3">
    <name type="scientific">Streptomyces resistomycificus</name>
    <dbReference type="NCBI Taxonomy" id="67356"/>
    <lineage>
        <taxon>Bacteria</taxon>
        <taxon>Bacillati</taxon>
        <taxon>Actinomycetota</taxon>
        <taxon>Actinomycetes</taxon>
        <taxon>Kitasatosporales</taxon>
        <taxon>Streptomycetaceae</taxon>
        <taxon>Streptomyces</taxon>
        <taxon>Streptomyces aurantiacus group</taxon>
    </lineage>
</organism>
<comment type="caution">
    <text evidence="2">The sequence shown here is derived from an EMBL/GenBank/DDBJ whole genome shotgun (WGS) entry which is preliminary data.</text>
</comment>
<feature type="region of interest" description="Disordered" evidence="1">
    <location>
        <begin position="230"/>
        <end position="250"/>
    </location>
</feature>
<name>A0A0L8L931_9ACTN</name>
<dbReference type="PATRIC" id="fig|67356.5.peg.3909"/>
<proteinExistence type="predicted"/>
<dbReference type="eggNOG" id="ENOG5031G8E">
    <property type="taxonomic scope" value="Bacteria"/>
</dbReference>